<dbReference type="InterPro" id="IPR036397">
    <property type="entry name" value="RNaseH_sf"/>
</dbReference>
<organism evidence="1 2">
    <name type="scientific">Necator americanus</name>
    <name type="common">Human hookworm</name>
    <dbReference type="NCBI Taxonomy" id="51031"/>
    <lineage>
        <taxon>Eukaryota</taxon>
        <taxon>Metazoa</taxon>
        <taxon>Ecdysozoa</taxon>
        <taxon>Nematoda</taxon>
        <taxon>Chromadorea</taxon>
        <taxon>Rhabditida</taxon>
        <taxon>Rhabditina</taxon>
        <taxon>Rhabditomorpha</taxon>
        <taxon>Strongyloidea</taxon>
        <taxon>Ancylostomatidae</taxon>
        <taxon>Bunostominae</taxon>
        <taxon>Necator</taxon>
    </lineage>
</organism>
<reference evidence="1 2" key="1">
    <citation type="submission" date="2023-08" db="EMBL/GenBank/DDBJ databases">
        <title>A Necator americanus chromosomal reference genome.</title>
        <authorList>
            <person name="Ilik V."/>
            <person name="Petrzelkova K.J."/>
            <person name="Pardy F."/>
            <person name="Fuh T."/>
            <person name="Niatou-Singa F.S."/>
            <person name="Gouil Q."/>
            <person name="Baker L."/>
            <person name="Ritchie M.E."/>
            <person name="Jex A.R."/>
            <person name="Gazzola D."/>
            <person name="Li H."/>
            <person name="Toshio Fujiwara R."/>
            <person name="Zhan B."/>
            <person name="Aroian R.V."/>
            <person name="Pafco B."/>
            <person name="Schwarz E.M."/>
        </authorList>
    </citation>
    <scope>NUCLEOTIDE SEQUENCE [LARGE SCALE GENOMIC DNA]</scope>
    <source>
        <strain evidence="1 2">Aroian</strain>
        <tissue evidence="1">Whole animal</tissue>
    </source>
</reference>
<dbReference type="InterPro" id="IPR001888">
    <property type="entry name" value="Transposase_1"/>
</dbReference>
<gene>
    <name evidence="1" type="primary">Necator_chrX.g22087</name>
    <name evidence="1" type="ORF">RB195_021926</name>
</gene>
<dbReference type="Proteomes" id="UP001303046">
    <property type="component" value="Unassembled WGS sequence"/>
</dbReference>
<dbReference type="PANTHER" id="PTHR46060">
    <property type="entry name" value="MARINER MOS1 TRANSPOSASE-LIKE PROTEIN"/>
    <property type="match status" value="1"/>
</dbReference>
<keyword evidence="2" id="KW-1185">Reference proteome</keyword>
<sequence length="127" mass="14214">MAPSLVTLKRPHKWLLHLDTGDEKWIPYPNIHRRAQWVDECADAEDAPKLNLTYTAKRLCSASGGAHTMSNWELLAEGCAVTADVSTEQLRNLKANLENARPPPHEVYFHHNNARAHIAGTKSAEPK</sequence>
<evidence type="ECO:0008006" key="3">
    <source>
        <dbReference type="Google" id="ProtNLM"/>
    </source>
</evidence>
<evidence type="ECO:0000313" key="2">
    <source>
        <dbReference type="Proteomes" id="UP001303046"/>
    </source>
</evidence>
<dbReference type="Pfam" id="PF01359">
    <property type="entry name" value="Transposase_1"/>
    <property type="match status" value="1"/>
</dbReference>
<dbReference type="EMBL" id="JAVFWL010000006">
    <property type="protein sequence ID" value="KAK6760650.1"/>
    <property type="molecule type" value="Genomic_DNA"/>
</dbReference>
<dbReference type="PANTHER" id="PTHR46060:SF1">
    <property type="entry name" value="MARINER MOS1 TRANSPOSASE-LIKE PROTEIN"/>
    <property type="match status" value="1"/>
</dbReference>
<evidence type="ECO:0000313" key="1">
    <source>
        <dbReference type="EMBL" id="KAK6760650.1"/>
    </source>
</evidence>
<dbReference type="InterPro" id="IPR052709">
    <property type="entry name" value="Transposase-MT_Hybrid"/>
</dbReference>
<dbReference type="Gene3D" id="3.30.420.10">
    <property type="entry name" value="Ribonuclease H-like superfamily/Ribonuclease H"/>
    <property type="match status" value="1"/>
</dbReference>
<name>A0ABR1EE92_NECAM</name>
<proteinExistence type="predicted"/>
<comment type="caution">
    <text evidence="1">The sequence shown here is derived from an EMBL/GenBank/DDBJ whole genome shotgun (WGS) entry which is preliminary data.</text>
</comment>
<accession>A0ABR1EE92</accession>
<protein>
    <recommendedName>
        <fullName evidence="3">Transposase</fullName>
    </recommendedName>
</protein>